<dbReference type="VEuPathDB" id="VectorBase:ASTE002781"/>
<evidence type="ECO:0000313" key="5">
    <source>
        <dbReference type="EnsemblMetazoa" id="ASTEI00317-PA"/>
    </source>
</evidence>
<dbReference type="EnsemblMetazoa" id="ASTEI00317-RA">
    <property type="protein sequence ID" value="ASTEI00317-PA"/>
    <property type="gene ID" value="ASTEI00317"/>
</dbReference>
<proteinExistence type="predicted"/>
<reference evidence="5" key="2">
    <citation type="submission" date="2020-05" db="UniProtKB">
        <authorList>
            <consortium name="EnsemblMetazoa"/>
        </authorList>
    </citation>
    <scope>IDENTIFICATION</scope>
    <source>
        <strain evidence="5">Indian</strain>
    </source>
</reference>
<dbReference type="Pfam" id="PF03619">
    <property type="entry name" value="Solute_trans_a"/>
    <property type="match status" value="2"/>
</dbReference>
<keyword evidence="6" id="KW-1185">Reference proteome</keyword>
<name>A0A182XVT1_ANOST</name>
<comment type="subcellular location">
    <subcellularLocation>
        <location evidence="1">Membrane</location>
        <topology evidence="1">Multi-pass membrane protein</topology>
    </subcellularLocation>
</comment>
<protein>
    <submittedName>
        <fullName evidence="5">Uncharacterized protein</fullName>
    </submittedName>
</protein>
<dbReference type="VEuPathDB" id="VectorBase:ASTEI20_033135"/>
<dbReference type="Proteomes" id="UP000076408">
    <property type="component" value="Unassembled WGS sequence"/>
</dbReference>
<dbReference type="AlphaFoldDB" id="A0A182XVT1"/>
<evidence type="ECO:0000256" key="3">
    <source>
        <dbReference type="ARBA" id="ARBA00022989"/>
    </source>
</evidence>
<keyword evidence="3" id="KW-1133">Transmembrane helix</keyword>
<dbReference type="VEuPathDB" id="VectorBase:ASTE002780"/>
<organism evidence="5 6">
    <name type="scientific">Anopheles stephensi</name>
    <name type="common">Indo-Pakistan malaria mosquito</name>
    <dbReference type="NCBI Taxonomy" id="30069"/>
    <lineage>
        <taxon>Eukaryota</taxon>
        <taxon>Metazoa</taxon>
        <taxon>Ecdysozoa</taxon>
        <taxon>Arthropoda</taxon>
        <taxon>Hexapoda</taxon>
        <taxon>Insecta</taxon>
        <taxon>Pterygota</taxon>
        <taxon>Neoptera</taxon>
        <taxon>Endopterygota</taxon>
        <taxon>Diptera</taxon>
        <taxon>Nematocera</taxon>
        <taxon>Culicoidea</taxon>
        <taxon>Culicidae</taxon>
        <taxon>Anophelinae</taxon>
        <taxon>Anopheles</taxon>
    </lineage>
</organism>
<dbReference type="InterPro" id="IPR005178">
    <property type="entry name" value="Ostalpha/TMEM184C"/>
</dbReference>
<dbReference type="VEuPathDB" id="VectorBase:ASTEI00317"/>
<dbReference type="STRING" id="30069.A0A182XVT1"/>
<evidence type="ECO:0000256" key="1">
    <source>
        <dbReference type="ARBA" id="ARBA00004141"/>
    </source>
</evidence>
<accession>A0A182XVT1</accession>
<dbReference type="SMART" id="SM01417">
    <property type="entry name" value="Solute_trans_a"/>
    <property type="match status" value="2"/>
</dbReference>
<reference evidence="6" key="1">
    <citation type="journal article" date="2014" name="Genome Biol.">
        <title>Genome analysis of a major urban malaria vector mosquito, Anopheles stephensi.</title>
        <authorList>
            <person name="Jiang X."/>
            <person name="Peery A."/>
            <person name="Hall A.B."/>
            <person name="Sharma A."/>
            <person name="Chen X.G."/>
            <person name="Waterhouse R.M."/>
            <person name="Komissarov A."/>
            <person name="Riehle M.M."/>
            <person name="Shouche Y."/>
            <person name="Sharakhova M.V."/>
            <person name="Lawson D."/>
            <person name="Pakpour N."/>
            <person name="Arensburger P."/>
            <person name="Davidson V.L."/>
            <person name="Eiglmeier K."/>
            <person name="Emrich S."/>
            <person name="George P."/>
            <person name="Kennedy R.C."/>
            <person name="Mane S.P."/>
            <person name="Maslen G."/>
            <person name="Oringanje C."/>
            <person name="Qi Y."/>
            <person name="Settlage R."/>
            <person name="Tojo M."/>
            <person name="Tubio J.M."/>
            <person name="Unger M.F."/>
            <person name="Wang B."/>
            <person name="Vernick K.D."/>
            <person name="Ribeiro J.M."/>
            <person name="James A.A."/>
            <person name="Michel K."/>
            <person name="Riehle M.A."/>
            <person name="Luckhart S."/>
            <person name="Sharakhov I.V."/>
            <person name="Tu Z."/>
        </authorList>
    </citation>
    <scope>NUCLEOTIDE SEQUENCE [LARGE SCALE GENOMIC DNA]</scope>
    <source>
        <strain evidence="6">Indian</strain>
    </source>
</reference>
<keyword evidence="2" id="KW-0812">Transmembrane</keyword>
<dbReference type="OMA" id="FECTEAG"/>
<evidence type="ECO:0000256" key="2">
    <source>
        <dbReference type="ARBA" id="ARBA00022692"/>
    </source>
</evidence>
<dbReference type="GO" id="GO:0016020">
    <property type="term" value="C:membrane"/>
    <property type="evidence" value="ECO:0007669"/>
    <property type="project" value="UniProtKB-SubCell"/>
</dbReference>
<evidence type="ECO:0000313" key="6">
    <source>
        <dbReference type="Proteomes" id="UP000076408"/>
    </source>
</evidence>
<keyword evidence="4" id="KW-0472">Membrane</keyword>
<dbReference type="VEuPathDB" id="VectorBase:ASTEI20_032126"/>
<evidence type="ECO:0000256" key="4">
    <source>
        <dbReference type="ARBA" id="ARBA00023136"/>
    </source>
</evidence>
<dbReference type="PANTHER" id="PTHR23423">
    <property type="entry name" value="ORGANIC SOLUTE TRANSPORTER-RELATED"/>
    <property type="match status" value="1"/>
</dbReference>
<sequence length="614" mass="69531">MNSTEELISQPGGSIDCRNYLPPLRAYYAEYAIPLSLSLAAGCIVWLWVTYVFAEVIRRIKRHTEKGQVMVLIIANTVYFTVVTFNVVALVVPHIAVICDIVPFVAFCWCILVFFRYLKESVGGDTAIIELYETKAIEPPQVCPCFRFIYDKKRQLRAIRFGIMQLPIYNSVVASIQLLIFSYDKDLFYDAFYVILPFIITSIVFYVGSSVSFIKTVAPLYPDNPIFKRFFLLQLVLIITKPQIIVLELIYNLSTFECTEAGEPKVYMNIIKQMVILIEVGIVTVFSYKFYTSQQQPAGEKSSGSNESMVTDVLTEENLTVTDGDCTNELPTVQEYLDGITLPLAIIIATTVMLSIATFGVFFKNAYHILHRTPKQFKTKSILLLTIYPLVTLFGVVSISVPRAFFLCDTVMHVYFMICAYVFFSLCMQYVDGEDALIKSTDSQTFSLRTPPLCCFVPLFKRAPVTKNRLRFVRMLIMQLPVVQTALFLALNVVFVEDYPNFNRIILYFVPLIVISILLGVWGLNILVRMLAPLYSDLKLMGKYFVLQAVLILCRIQPLVIAGIVSSSISDCVFPITLQVQKNAIFQLCLSFEMMVLSCWASLLYKSPSIIGPG</sequence>